<dbReference type="InterPro" id="IPR016181">
    <property type="entry name" value="Acyl_CoA_acyltransferase"/>
</dbReference>
<evidence type="ECO:0000313" key="2">
    <source>
        <dbReference type="EMBL" id="MZR31947.1"/>
    </source>
</evidence>
<dbReference type="AlphaFoldDB" id="A0A6L8WCT8"/>
<feature type="domain" description="N-acetyltransferase" evidence="1">
    <location>
        <begin position="4"/>
        <end position="157"/>
    </location>
</feature>
<dbReference type="PANTHER" id="PTHR43451">
    <property type="entry name" value="ACETYLTRANSFERASE (GNAT) FAMILY PROTEIN"/>
    <property type="match status" value="1"/>
</dbReference>
<comment type="caution">
    <text evidence="2">The sequence shown here is derived from an EMBL/GenBank/DDBJ whole genome shotgun (WGS) entry which is preliminary data.</text>
</comment>
<dbReference type="CDD" id="cd04301">
    <property type="entry name" value="NAT_SF"/>
    <property type="match status" value="1"/>
</dbReference>
<dbReference type="Pfam" id="PF13673">
    <property type="entry name" value="Acetyltransf_10"/>
    <property type="match status" value="1"/>
</dbReference>
<dbReference type="InterPro" id="IPR052564">
    <property type="entry name" value="N-acetyltrans/Recomb-assoc"/>
</dbReference>
<dbReference type="InterPro" id="IPR000182">
    <property type="entry name" value="GNAT_dom"/>
</dbReference>
<name>A0A6L8WCT8_9PROT</name>
<evidence type="ECO:0000313" key="3">
    <source>
        <dbReference type="Proteomes" id="UP000476030"/>
    </source>
</evidence>
<gene>
    <name evidence="2" type="ORF">GQE98_15015</name>
</gene>
<dbReference type="Proteomes" id="UP000476030">
    <property type="component" value="Unassembled WGS sequence"/>
</dbReference>
<dbReference type="PROSITE" id="PS51186">
    <property type="entry name" value="GNAT"/>
    <property type="match status" value="1"/>
</dbReference>
<dbReference type="SUPFAM" id="SSF55729">
    <property type="entry name" value="Acyl-CoA N-acyltransferases (Nat)"/>
    <property type="match status" value="1"/>
</dbReference>
<keyword evidence="3" id="KW-1185">Reference proteome</keyword>
<sequence length="157" mass="17541">MSEITIRKFATEDIASTAQLFFKSIHRGAASHYTKEQRDAWAPEIPTPEDWQKRLADAATWIAEAGGKTIGFMSLCPNGYLDLAFVHPDWIGKGVAARLYEVLEAYARTSGITALDSDASLLARPFLARQGWEVIAEQHPVRHGVPLTNFRMKKKLN</sequence>
<organism evidence="2 3">
    <name type="scientific">Sneathiella litorea</name>
    <dbReference type="NCBI Taxonomy" id="2606216"/>
    <lineage>
        <taxon>Bacteria</taxon>
        <taxon>Pseudomonadati</taxon>
        <taxon>Pseudomonadota</taxon>
        <taxon>Alphaproteobacteria</taxon>
        <taxon>Sneathiellales</taxon>
        <taxon>Sneathiellaceae</taxon>
        <taxon>Sneathiella</taxon>
    </lineage>
</organism>
<accession>A0A6L8WCT8</accession>
<proteinExistence type="predicted"/>
<keyword evidence="2" id="KW-0808">Transferase</keyword>
<evidence type="ECO:0000259" key="1">
    <source>
        <dbReference type="PROSITE" id="PS51186"/>
    </source>
</evidence>
<dbReference type="Gene3D" id="3.40.630.30">
    <property type="match status" value="1"/>
</dbReference>
<reference evidence="2 3" key="1">
    <citation type="submission" date="2019-12" db="EMBL/GenBank/DDBJ databases">
        <title>Snethiella sp. nov. sp. isolated from sea sand.</title>
        <authorList>
            <person name="Kim J."/>
            <person name="Jeong S.E."/>
            <person name="Jung H.S."/>
            <person name="Jeon C.O."/>
        </authorList>
    </citation>
    <scope>NUCLEOTIDE SEQUENCE [LARGE SCALE GENOMIC DNA]</scope>
    <source>
        <strain evidence="2 3">DP05</strain>
    </source>
</reference>
<dbReference type="PANTHER" id="PTHR43451:SF1">
    <property type="entry name" value="ACETYLTRANSFERASE"/>
    <property type="match status" value="1"/>
</dbReference>
<protein>
    <submittedName>
        <fullName evidence="2">GNAT family N-acetyltransferase</fullName>
    </submittedName>
</protein>
<dbReference type="RefSeq" id="WP_161316531.1">
    <property type="nucleotide sequence ID" value="NZ_WTUW01000009.1"/>
</dbReference>
<dbReference type="EMBL" id="WTUW01000009">
    <property type="protein sequence ID" value="MZR31947.1"/>
    <property type="molecule type" value="Genomic_DNA"/>
</dbReference>
<dbReference type="GO" id="GO:0016747">
    <property type="term" value="F:acyltransferase activity, transferring groups other than amino-acyl groups"/>
    <property type="evidence" value="ECO:0007669"/>
    <property type="project" value="InterPro"/>
</dbReference>